<dbReference type="EMBL" id="ML180546">
    <property type="protein sequence ID" value="THU77122.1"/>
    <property type="molecule type" value="Genomic_DNA"/>
</dbReference>
<dbReference type="Proteomes" id="UP000297245">
    <property type="component" value="Unassembled WGS sequence"/>
</dbReference>
<name>A0A4S8KND1_DENBC</name>
<evidence type="ECO:0000313" key="1">
    <source>
        <dbReference type="EMBL" id="THU77122.1"/>
    </source>
</evidence>
<proteinExistence type="predicted"/>
<protein>
    <submittedName>
        <fullName evidence="1">Uncharacterized protein</fullName>
    </submittedName>
</protein>
<organism evidence="1 2">
    <name type="scientific">Dendrothele bispora (strain CBS 962.96)</name>
    <dbReference type="NCBI Taxonomy" id="1314807"/>
    <lineage>
        <taxon>Eukaryota</taxon>
        <taxon>Fungi</taxon>
        <taxon>Dikarya</taxon>
        <taxon>Basidiomycota</taxon>
        <taxon>Agaricomycotina</taxon>
        <taxon>Agaricomycetes</taxon>
        <taxon>Agaricomycetidae</taxon>
        <taxon>Agaricales</taxon>
        <taxon>Agaricales incertae sedis</taxon>
        <taxon>Dendrothele</taxon>
    </lineage>
</organism>
<reference evidence="1 2" key="1">
    <citation type="journal article" date="2019" name="Nat. Ecol. Evol.">
        <title>Megaphylogeny resolves global patterns of mushroom evolution.</title>
        <authorList>
            <person name="Varga T."/>
            <person name="Krizsan K."/>
            <person name="Foldi C."/>
            <person name="Dima B."/>
            <person name="Sanchez-Garcia M."/>
            <person name="Sanchez-Ramirez S."/>
            <person name="Szollosi G.J."/>
            <person name="Szarkandi J.G."/>
            <person name="Papp V."/>
            <person name="Albert L."/>
            <person name="Andreopoulos W."/>
            <person name="Angelini C."/>
            <person name="Antonin V."/>
            <person name="Barry K.W."/>
            <person name="Bougher N.L."/>
            <person name="Buchanan P."/>
            <person name="Buyck B."/>
            <person name="Bense V."/>
            <person name="Catcheside P."/>
            <person name="Chovatia M."/>
            <person name="Cooper J."/>
            <person name="Damon W."/>
            <person name="Desjardin D."/>
            <person name="Finy P."/>
            <person name="Geml J."/>
            <person name="Haridas S."/>
            <person name="Hughes K."/>
            <person name="Justo A."/>
            <person name="Karasinski D."/>
            <person name="Kautmanova I."/>
            <person name="Kiss B."/>
            <person name="Kocsube S."/>
            <person name="Kotiranta H."/>
            <person name="LaButti K.M."/>
            <person name="Lechner B.E."/>
            <person name="Liimatainen K."/>
            <person name="Lipzen A."/>
            <person name="Lukacs Z."/>
            <person name="Mihaltcheva S."/>
            <person name="Morgado L.N."/>
            <person name="Niskanen T."/>
            <person name="Noordeloos M.E."/>
            <person name="Ohm R.A."/>
            <person name="Ortiz-Santana B."/>
            <person name="Ovrebo C."/>
            <person name="Racz N."/>
            <person name="Riley R."/>
            <person name="Savchenko A."/>
            <person name="Shiryaev A."/>
            <person name="Soop K."/>
            <person name="Spirin V."/>
            <person name="Szebenyi C."/>
            <person name="Tomsovsky M."/>
            <person name="Tulloss R.E."/>
            <person name="Uehling J."/>
            <person name="Grigoriev I.V."/>
            <person name="Vagvolgyi C."/>
            <person name="Papp T."/>
            <person name="Martin F.M."/>
            <person name="Miettinen O."/>
            <person name="Hibbett D.S."/>
            <person name="Nagy L.G."/>
        </authorList>
    </citation>
    <scope>NUCLEOTIDE SEQUENCE [LARGE SCALE GENOMIC DNA]</scope>
    <source>
        <strain evidence="1 2">CBS 962.96</strain>
    </source>
</reference>
<evidence type="ECO:0000313" key="2">
    <source>
        <dbReference type="Proteomes" id="UP000297245"/>
    </source>
</evidence>
<sequence length="167" mass="18858">MFLSSFSSSFLSSCSWPRPLLLVRAPSDGYLPTHYSNVQTAHLSLPFTSIKISITQLSNAFSNPSYPCSLLALFPFCTDAPDSTLCYLRQSKYHEAEVEKEPISQEHKHLRDCGIIIFLLELKMPRLRRVTSLIHINACNWSIVCAYITGNQSVKSSDEVKMLRKPS</sequence>
<accession>A0A4S8KND1</accession>
<dbReference type="AlphaFoldDB" id="A0A4S8KND1"/>
<keyword evidence="2" id="KW-1185">Reference proteome</keyword>
<gene>
    <name evidence="1" type="ORF">K435DRAFT_109141</name>
</gene>